<evidence type="ECO:0000259" key="1">
    <source>
        <dbReference type="Pfam" id="PF04326"/>
    </source>
</evidence>
<evidence type="ECO:0000313" key="3">
    <source>
        <dbReference type="Proteomes" id="UP000664317"/>
    </source>
</evidence>
<proteinExistence type="predicted"/>
<dbReference type="Proteomes" id="UP000664317">
    <property type="component" value="Unassembled WGS sequence"/>
</dbReference>
<gene>
    <name evidence="2" type="ORF">J0A68_19470</name>
</gene>
<protein>
    <submittedName>
        <fullName evidence="2">ATP-binding protein</fullName>
    </submittedName>
</protein>
<keyword evidence="2" id="KW-0067">ATP-binding</keyword>
<dbReference type="GO" id="GO:0005524">
    <property type="term" value="F:ATP binding"/>
    <property type="evidence" value="ECO:0007669"/>
    <property type="project" value="UniProtKB-KW"/>
</dbReference>
<dbReference type="PANTHER" id="PTHR30595">
    <property type="entry name" value="GLPR-RELATED TRANSCRIPTIONAL REPRESSOR"/>
    <property type="match status" value="1"/>
</dbReference>
<name>A0ABS3CBY1_9BACT</name>
<dbReference type="EMBL" id="JAFKCT010000010">
    <property type="protein sequence ID" value="MBN7813144.1"/>
    <property type="molecule type" value="Genomic_DNA"/>
</dbReference>
<dbReference type="InterPro" id="IPR038461">
    <property type="entry name" value="Schlafen_AlbA_2_dom_sf"/>
</dbReference>
<comment type="caution">
    <text evidence="2">The sequence shown here is derived from an EMBL/GenBank/DDBJ whole genome shotgun (WGS) entry which is preliminary data.</text>
</comment>
<feature type="domain" description="Schlafen AlbA-2" evidence="1">
    <location>
        <begin position="19"/>
        <end position="142"/>
    </location>
</feature>
<accession>A0ABS3CBY1</accession>
<organism evidence="2 3">
    <name type="scientific">Algoriphagus oliviformis</name>
    <dbReference type="NCBI Taxonomy" id="2811231"/>
    <lineage>
        <taxon>Bacteria</taxon>
        <taxon>Pseudomonadati</taxon>
        <taxon>Bacteroidota</taxon>
        <taxon>Cytophagia</taxon>
        <taxon>Cytophagales</taxon>
        <taxon>Cyclobacteriaceae</taxon>
        <taxon>Algoriphagus</taxon>
    </lineage>
</organism>
<dbReference type="PANTHER" id="PTHR30595:SF6">
    <property type="entry name" value="SCHLAFEN ALBA-2 DOMAIN-CONTAINING PROTEIN"/>
    <property type="match status" value="1"/>
</dbReference>
<sequence length="159" mass="17863">MKSAKFEEEFVKSLIRQKEGDKLDFKQKITSKEKIAKTLAGMANSEGGFILIGVSDDKKVIGIDPDEERYMIESANEEFCVPRISLSTDEVKLFDDKTAAQTDLNERSILVVEVKKSQGPTVYCKDKNGLLKSYIRVNDQTLAIRAEADPEDTVDQTDH</sequence>
<evidence type="ECO:0000313" key="2">
    <source>
        <dbReference type="EMBL" id="MBN7813144.1"/>
    </source>
</evidence>
<dbReference type="RefSeq" id="WP_206579920.1">
    <property type="nucleotide sequence ID" value="NZ_JAFKCT010000010.1"/>
</dbReference>
<dbReference type="InterPro" id="IPR007421">
    <property type="entry name" value="Schlafen_AlbA_2_dom"/>
</dbReference>
<keyword evidence="3" id="KW-1185">Reference proteome</keyword>
<dbReference type="Pfam" id="PF04326">
    <property type="entry name" value="SLFN_AlbA_2"/>
    <property type="match status" value="1"/>
</dbReference>
<reference evidence="2 3" key="1">
    <citation type="submission" date="2021-03" db="EMBL/GenBank/DDBJ databases">
        <title>novel species isolated from a fishpond in China.</title>
        <authorList>
            <person name="Lu H."/>
            <person name="Cai Z."/>
        </authorList>
    </citation>
    <scope>NUCLEOTIDE SEQUENCE [LARGE SCALE GENOMIC DNA]</scope>
    <source>
        <strain evidence="2 3">H41</strain>
    </source>
</reference>
<keyword evidence="2" id="KW-0547">Nucleotide-binding</keyword>
<dbReference type="Gene3D" id="3.30.950.30">
    <property type="entry name" value="Schlafen, AAA domain"/>
    <property type="match status" value="1"/>
</dbReference>